<sequence length="139" mass="16052">MAAFTEVQIKELMNTARMLDQAVRRYQRYEESVELDADAGVNVYPFSRVGTDRILVITHMSAYNAISACTYIRLGFFNRTRNVWPRIEPAPLVLETVEFNGELTLQEDMWPVVQFDGATLHDDLHILVEGYWVRAPRIS</sequence>
<evidence type="ECO:0000313" key="1">
    <source>
        <dbReference type="EMBL" id="QJA51162.1"/>
    </source>
</evidence>
<protein>
    <submittedName>
        <fullName evidence="1">Uncharacterized protein</fullName>
    </submittedName>
</protein>
<organism evidence="1">
    <name type="scientific">viral metagenome</name>
    <dbReference type="NCBI Taxonomy" id="1070528"/>
    <lineage>
        <taxon>unclassified sequences</taxon>
        <taxon>metagenomes</taxon>
        <taxon>organismal metagenomes</taxon>
    </lineage>
</organism>
<reference evidence="1" key="1">
    <citation type="submission" date="2020-03" db="EMBL/GenBank/DDBJ databases">
        <title>The deep terrestrial virosphere.</title>
        <authorList>
            <person name="Holmfeldt K."/>
            <person name="Nilsson E."/>
            <person name="Simone D."/>
            <person name="Lopez-Fernandez M."/>
            <person name="Wu X."/>
            <person name="de Brujin I."/>
            <person name="Lundin D."/>
            <person name="Andersson A."/>
            <person name="Bertilsson S."/>
            <person name="Dopson M."/>
        </authorList>
    </citation>
    <scope>NUCLEOTIDE SEQUENCE</scope>
    <source>
        <strain evidence="1">TM448A01999</strain>
        <strain evidence="2">TM448B02268</strain>
    </source>
</reference>
<dbReference type="EMBL" id="MT144895">
    <property type="protein sequence ID" value="QJI01062.1"/>
    <property type="molecule type" value="Genomic_DNA"/>
</dbReference>
<name>A0A6H1ZUM3_9ZZZZ</name>
<dbReference type="AlphaFoldDB" id="A0A6H1ZUM3"/>
<dbReference type="EMBL" id="MT144241">
    <property type="protein sequence ID" value="QJA51162.1"/>
    <property type="molecule type" value="Genomic_DNA"/>
</dbReference>
<evidence type="ECO:0000313" key="2">
    <source>
        <dbReference type="EMBL" id="QJI01062.1"/>
    </source>
</evidence>
<accession>A0A6H1ZUM3</accession>
<proteinExistence type="predicted"/>
<gene>
    <name evidence="1" type="ORF">TM448A01999_0010</name>
    <name evidence="2" type="ORF">TM448B02268_0008</name>
</gene>